<protein>
    <submittedName>
        <fullName evidence="2">(Mediterranean fruit fly) hypothetical protein</fullName>
    </submittedName>
</protein>
<dbReference type="Proteomes" id="UP000606786">
    <property type="component" value="Unassembled WGS sequence"/>
</dbReference>
<feature type="compositionally biased region" description="Low complexity" evidence="1">
    <location>
        <begin position="16"/>
        <end position="47"/>
    </location>
</feature>
<organism evidence="2 3">
    <name type="scientific">Ceratitis capitata</name>
    <name type="common">Mediterranean fruit fly</name>
    <name type="synonym">Tephritis capitata</name>
    <dbReference type="NCBI Taxonomy" id="7213"/>
    <lineage>
        <taxon>Eukaryota</taxon>
        <taxon>Metazoa</taxon>
        <taxon>Ecdysozoa</taxon>
        <taxon>Arthropoda</taxon>
        <taxon>Hexapoda</taxon>
        <taxon>Insecta</taxon>
        <taxon>Pterygota</taxon>
        <taxon>Neoptera</taxon>
        <taxon>Endopterygota</taxon>
        <taxon>Diptera</taxon>
        <taxon>Brachycera</taxon>
        <taxon>Muscomorpha</taxon>
        <taxon>Tephritoidea</taxon>
        <taxon>Tephritidae</taxon>
        <taxon>Ceratitis</taxon>
        <taxon>Ceratitis</taxon>
    </lineage>
</organism>
<evidence type="ECO:0000313" key="3">
    <source>
        <dbReference type="Proteomes" id="UP000606786"/>
    </source>
</evidence>
<reference evidence="2" key="1">
    <citation type="submission" date="2020-11" db="EMBL/GenBank/DDBJ databases">
        <authorList>
            <person name="Whitehead M."/>
        </authorList>
    </citation>
    <scope>NUCLEOTIDE SEQUENCE</scope>
    <source>
        <strain evidence="2">EGII</strain>
    </source>
</reference>
<accession>A0A811U7K3</accession>
<keyword evidence="3" id="KW-1185">Reference proteome</keyword>
<comment type="caution">
    <text evidence="2">The sequence shown here is derived from an EMBL/GenBank/DDBJ whole genome shotgun (WGS) entry which is preliminary data.</text>
</comment>
<evidence type="ECO:0000256" key="1">
    <source>
        <dbReference type="SAM" id="MobiDB-lite"/>
    </source>
</evidence>
<feature type="non-terminal residue" evidence="2">
    <location>
        <position position="1"/>
    </location>
</feature>
<evidence type="ECO:0000313" key="2">
    <source>
        <dbReference type="EMBL" id="CAD6993957.1"/>
    </source>
</evidence>
<gene>
    <name evidence="2" type="ORF">CCAP1982_LOCUS2742</name>
</gene>
<sequence length="56" mass="5672">SKSDEESLPSTRGSIAHTSEAAAPAPAPAALHLASTTAQSTSTPTGLQSNNETFYL</sequence>
<feature type="region of interest" description="Disordered" evidence="1">
    <location>
        <begin position="1"/>
        <end position="56"/>
    </location>
</feature>
<name>A0A811U7K3_CERCA</name>
<proteinExistence type="predicted"/>
<dbReference type="AlphaFoldDB" id="A0A811U7K3"/>
<dbReference type="EMBL" id="CAJHJT010000001">
    <property type="protein sequence ID" value="CAD6993957.1"/>
    <property type="molecule type" value="Genomic_DNA"/>
</dbReference>